<evidence type="ECO:0000256" key="6">
    <source>
        <dbReference type="ARBA" id="ARBA00046326"/>
    </source>
</evidence>
<gene>
    <name evidence="10" type="ORF">T552_02934</name>
</gene>
<dbReference type="Pfam" id="PF24597">
    <property type="entry name" value="TPR_DOP1_M"/>
    <property type="match status" value="1"/>
</dbReference>
<keyword evidence="5" id="KW-0472">Membrane</keyword>
<dbReference type="InterPro" id="IPR056458">
    <property type="entry name" value="TPR_DOP1_M"/>
</dbReference>
<dbReference type="GO" id="GO:0005768">
    <property type="term" value="C:endosome"/>
    <property type="evidence" value="ECO:0007669"/>
    <property type="project" value="TreeGrafter"/>
</dbReference>
<comment type="similarity">
    <text evidence="6">Belongs to the DOP1 family.</text>
</comment>
<keyword evidence="3" id="KW-0653">Protein transport</keyword>
<accession>A0A0W4ZDR5</accession>
<protein>
    <submittedName>
        <fullName evidence="10">Uncharacterized protein</fullName>
    </submittedName>
</protein>
<dbReference type="OrthoDB" id="297643at2759"/>
<organism evidence="10 11">
    <name type="scientific">Pneumocystis carinii (strain B80)</name>
    <name type="common">Rat pneumocystis pneumonia agent</name>
    <name type="synonym">Pneumocystis carinii f. sp. carinii</name>
    <dbReference type="NCBI Taxonomy" id="1408658"/>
    <lineage>
        <taxon>Eukaryota</taxon>
        <taxon>Fungi</taxon>
        <taxon>Dikarya</taxon>
        <taxon>Ascomycota</taxon>
        <taxon>Taphrinomycotina</taxon>
        <taxon>Pneumocystomycetes</taxon>
        <taxon>Pneumocystaceae</taxon>
        <taxon>Pneumocystis</taxon>
    </lineage>
</organism>
<evidence type="ECO:0000256" key="1">
    <source>
        <dbReference type="ARBA" id="ARBA00004395"/>
    </source>
</evidence>
<name>A0A0W4ZDR5_PNEC8</name>
<feature type="domain" description="DOP1-like middle TPR" evidence="8">
    <location>
        <begin position="321"/>
        <end position="494"/>
    </location>
</feature>
<dbReference type="InterPro" id="IPR056457">
    <property type="entry name" value="DOP1_C"/>
</dbReference>
<dbReference type="GO" id="GO:0005829">
    <property type="term" value="C:cytosol"/>
    <property type="evidence" value="ECO:0007669"/>
    <property type="project" value="GOC"/>
</dbReference>
<evidence type="ECO:0000259" key="7">
    <source>
        <dbReference type="Pfam" id="PF04118"/>
    </source>
</evidence>
<dbReference type="GO" id="GO:0006895">
    <property type="term" value="P:Golgi to endosome transport"/>
    <property type="evidence" value="ECO:0007669"/>
    <property type="project" value="InterPro"/>
</dbReference>
<dbReference type="EMBL" id="LFVZ01000013">
    <property type="protein sequence ID" value="KTW26455.1"/>
    <property type="molecule type" value="Genomic_DNA"/>
</dbReference>
<keyword evidence="2" id="KW-0813">Transport</keyword>
<dbReference type="Pfam" id="PF24598">
    <property type="entry name" value="DOP1_C"/>
    <property type="match status" value="1"/>
</dbReference>
<dbReference type="GeneID" id="28937661"/>
<evidence type="ECO:0000256" key="3">
    <source>
        <dbReference type="ARBA" id="ARBA00022927"/>
    </source>
</evidence>
<comment type="subcellular location">
    <subcellularLocation>
        <location evidence="1">Golgi apparatus membrane</location>
        <topology evidence="1">Peripheral membrane protein</topology>
    </subcellularLocation>
</comment>
<dbReference type="InterPro" id="IPR007249">
    <property type="entry name" value="DOP1_N"/>
</dbReference>
<dbReference type="PANTHER" id="PTHR14042">
    <property type="entry name" value="DOPEY-RELATED"/>
    <property type="match status" value="1"/>
</dbReference>
<evidence type="ECO:0000259" key="9">
    <source>
        <dbReference type="Pfam" id="PF24598"/>
    </source>
</evidence>
<feature type="domain" description="DOP1 N-terminal" evidence="7">
    <location>
        <begin position="20"/>
        <end position="311"/>
    </location>
</feature>
<proteinExistence type="inferred from homology"/>
<sequence>MEKKAIKQVPLHVKDLENSQKFKKYSGGLDKILQSFDSLEEWADYISFLSKLLKTLQAYPTFAVVPYQDLVACRLSQCLNPSLPSGVHQKTLEVYSYIFSLIGKKGLSSSLSLWSSGLAHVMAFASTKIKPHFLELIETFYLPLGPDLRPCTKFLIISLLPGLEEESGEYFNETFNVLDSIRQKLDDESFFWHCFWLCVITSPQQRQGALIYLSKRLPVFKESSNDIFPIIHPDSGLFIRAFSVGLNDKQLLICRGFLELLVQNVPLSSDILQKNILSSDIELLIISVIRVVLGKELSLNRRVWSWFMGSDLDQDVDERSYFRNYAMDHIINSIKKYFVQYENDPVKLGEMFKILLSFMDKPSIGNIVISEVFLPSIRTIYIYGSFGNDDLYNNTLSSARTYFNSIDSKLIWSKILSLVDKRGVSDLLDYKFALYIISNFSIHEEDMVLFHIPLVLFIIISNIPDMSENITVEKTLFLVTHKLLSYIPNNNSISNVLLDEHDVQDRVTLRDNIIEYYKDCSSVHNATKLSKEIAMNSIFYQLIDNIERCLDNNFYLFEALLLIYEFIPKVLQCSKTQKRRILDVIVFVVGLKELSFDHIYFIVKIIIALLQRTWINVEDINTDDLLIPLVFYIWDCFSPENSKHHIDASRLLWALHRTLDGSYIETIIVYAMNIRESPSTSCLKFVVLWKYSVDESLFVQVLGRPSLIMIGFLHSDDIHTKLLVKSWIKTLNFSFIRLLDIIITKLLSLEIICSPKNQVIEELEISLLQFREIDDVLMLSYYISVCVEIIESGAIDFLDHALTELLNIDIDRSKLLFKYCSIFPDMSYISILVKIATRALYMIPESNFQNSKSIVIKLHFFASKLLFYIVSKCNLFDDELVEVFLKRLIIKDFLFEYILDKYVLDVLYIILKRNINQYEVSFKELFLKNACFLSMEEKSIDHAEKSSVCNILFMLVKFFVTRLSATNVPSNVEILIDFYKNCLGLFTNDIFRIFMPFIETLCGRINSSIVGLEIGFSDSKMGSLSSYEIILDCFDALQSTISWALENHDYKLKNFVSRSSENVGFFGNVMSGVFSVEAPNSVDFSIDSLNSILLCFQDIVKLTFYVWSWLEDNVVPVDLAKKETYKFINMRLKTASRQLLYVLYDTRPIETLESLINSINKTDIKIEESIFSFLSKFDDSRKHEIIPFLINSINSRINPLFVTGKYKSSLVIPITANSIVNFLTNFVEFSQITFLKQNWPVCLAFLRDVVNNPQQYQIINTCILHFSTILIRKLSEIDLDNEKRTRKEMADIYLRILNFVILKTSRSCDSTHFLNKNIDSQLSLNNYNNIEEKESKLPNSANKSSKNNDSVISSTFLGNELGRILFKYVIPSLFKIITDSEKILQACNMIMTSIIEFESRDPQLPRKYSEDSLVLLVKLSEIPGSYKSWRKEVLDVFNDNSFFHISLNEALLWKPIIKQLYGNNKERLFEMLIRFPFYSATSIFVFRDSEVFARKYQLKRLIFVLISSGKDKYADKIKDIENVILENIRGELRRILRKEVFLLIRTLIISMSSIHLTSLWAIILSELHYSFDDFLERDLPWNQELLDLLLDTCKLLDVILVIEPEDFLAYKWIFITDTIDAVHLHDKWEPVALVDKLFHKISTYLQKSSSTTELSETCINNCNYKRSPLLVSQTIDNISDIRPFLAHVTANNYGSMYDMCSPDIEACEIGILNDLF</sequence>
<dbReference type="PANTHER" id="PTHR14042:SF24">
    <property type="entry name" value="PROTEIN DOPEY-1 HOMOLOG"/>
    <property type="match status" value="1"/>
</dbReference>
<reference evidence="11" key="1">
    <citation type="journal article" date="2016" name="Nat. Commun.">
        <title>Genome analysis of three Pneumocystis species reveals adaptation mechanisms to life exclusively in mammalian hosts.</title>
        <authorList>
            <person name="Ma L."/>
            <person name="Chen Z."/>
            <person name="Huang D.W."/>
            <person name="Kutty G."/>
            <person name="Ishihara M."/>
            <person name="Wang H."/>
            <person name="Abouelleil A."/>
            <person name="Bishop L."/>
            <person name="Davey E."/>
            <person name="Deng R."/>
            <person name="Deng X."/>
            <person name="Fan L."/>
            <person name="Fantoni G."/>
            <person name="Fitzgerald M."/>
            <person name="Gogineni E."/>
            <person name="Goldberg J.M."/>
            <person name="Handley G."/>
            <person name="Hu X."/>
            <person name="Huber C."/>
            <person name="Jiao X."/>
            <person name="Jones K."/>
            <person name="Levin J.Z."/>
            <person name="Liu Y."/>
            <person name="Macdonald P."/>
            <person name="Melnikov A."/>
            <person name="Raley C."/>
            <person name="Sassi M."/>
            <person name="Sherman B.T."/>
            <person name="Song X."/>
            <person name="Sykes S."/>
            <person name="Tran B."/>
            <person name="Walsh L."/>
            <person name="Xia Y."/>
            <person name="Yang J."/>
            <person name="Young S."/>
            <person name="Zeng Q."/>
            <person name="Zheng X."/>
            <person name="Stephens R."/>
            <person name="Nusbaum C."/>
            <person name="Birren B.W."/>
            <person name="Azadi P."/>
            <person name="Lempicki R.A."/>
            <person name="Cuomo C.A."/>
            <person name="Kovacs J.A."/>
        </authorList>
    </citation>
    <scope>NUCLEOTIDE SEQUENCE [LARGE SCALE GENOMIC DNA]</scope>
    <source>
        <strain evidence="11">B80</strain>
    </source>
</reference>
<comment type="caution">
    <text evidence="10">The sequence shown here is derived from an EMBL/GenBank/DDBJ whole genome shotgun (WGS) entry which is preliminary data.</text>
</comment>
<keyword evidence="4" id="KW-0333">Golgi apparatus</keyword>
<evidence type="ECO:0000256" key="5">
    <source>
        <dbReference type="ARBA" id="ARBA00023136"/>
    </source>
</evidence>
<dbReference type="Proteomes" id="UP000054454">
    <property type="component" value="Unassembled WGS sequence"/>
</dbReference>
<dbReference type="Pfam" id="PF04118">
    <property type="entry name" value="Dopey_N"/>
    <property type="match status" value="1"/>
</dbReference>
<evidence type="ECO:0000256" key="4">
    <source>
        <dbReference type="ARBA" id="ARBA00023034"/>
    </source>
</evidence>
<dbReference type="GO" id="GO:0015031">
    <property type="term" value="P:protein transport"/>
    <property type="evidence" value="ECO:0007669"/>
    <property type="project" value="UniProtKB-KW"/>
</dbReference>
<keyword evidence="11" id="KW-1185">Reference proteome</keyword>
<evidence type="ECO:0000313" key="11">
    <source>
        <dbReference type="Proteomes" id="UP000054454"/>
    </source>
</evidence>
<feature type="domain" description="DOP1-like C-terminal" evidence="9">
    <location>
        <begin position="1222"/>
        <end position="1697"/>
    </location>
</feature>
<dbReference type="InterPro" id="IPR040314">
    <property type="entry name" value="DOP1"/>
</dbReference>
<evidence type="ECO:0000313" key="10">
    <source>
        <dbReference type="EMBL" id="KTW26455.1"/>
    </source>
</evidence>
<dbReference type="GO" id="GO:0005802">
    <property type="term" value="C:trans-Golgi network"/>
    <property type="evidence" value="ECO:0007669"/>
    <property type="project" value="TreeGrafter"/>
</dbReference>
<evidence type="ECO:0000259" key="8">
    <source>
        <dbReference type="Pfam" id="PF24597"/>
    </source>
</evidence>
<evidence type="ECO:0000256" key="2">
    <source>
        <dbReference type="ARBA" id="ARBA00022448"/>
    </source>
</evidence>
<dbReference type="VEuPathDB" id="FungiDB:T552_02934"/>
<dbReference type="GO" id="GO:0000139">
    <property type="term" value="C:Golgi membrane"/>
    <property type="evidence" value="ECO:0007669"/>
    <property type="project" value="UniProtKB-SubCell"/>
</dbReference>
<dbReference type="RefSeq" id="XP_018224903.1">
    <property type="nucleotide sequence ID" value="XM_018371458.1"/>
</dbReference>